<dbReference type="PROSITE" id="PS51186">
    <property type="entry name" value="GNAT"/>
    <property type="match status" value="1"/>
</dbReference>
<dbReference type="PANTHER" id="PTHR42791">
    <property type="entry name" value="GNAT FAMILY ACETYLTRANSFERASE"/>
    <property type="match status" value="1"/>
</dbReference>
<dbReference type="AlphaFoldDB" id="A0A9W9UHX7"/>
<dbReference type="SUPFAM" id="SSF55729">
    <property type="entry name" value="Acyl-CoA N-acyltransferases (Nat)"/>
    <property type="match status" value="1"/>
</dbReference>
<evidence type="ECO:0000313" key="3">
    <source>
        <dbReference type="Proteomes" id="UP001147695"/>
    </source>
</evidence>
<reference evidence="2" key="1">
    <citation type="submission" date="2022-12" db="EMBL/GenBank/DDBJ databases">
        <authorList>
            <person name="Petersen C."/>
        </authorList>
    </citation>
    <scope>NUCLEOTIDE SEQUENCE</scope>
    <source>
        <strain evidence="2">IBT 35673</strain>
    </source>
</reference>
<evidence type="ECO:0000313" key="2">
    <source>
        <dbReference type="EMBL" id="KAJ5340100.1"/>
    </source>
</evidence>
<dbReference type="PANTHER" id="PTHR42791:SF14">
    <property type="entry name" value="N-ACETYLTRANSFERASE DOMAIN-CONTAINING PROTEIN"/>
    <property type="match status" value="1"/>
</dbReference>
<evidence type="ECO:0000259" key="1">
    <source>
        <dbReference type="PROSITE" id="PS51186"/>
    </source>
</evidence>
<sequence>MVSVNNDDSDMGLSIELIEQADDIIEAFDCVCEAFGRQVEDGIWIAMNPGWNTQEGKSRGAARMVDRWRCTTTDRNGNPNTMFLKATLPDPQEAGRRNIVGFAIWTQASNLEGYGDPQIELLENSPDLKGIYPENQSERRYLSQVMSALHSRRREVVAELQASFPPSLFALDLCAVDPTHQGKGIAKELVQWGLAEASRRGNLESVTEASSMGRHVYEKMGFRPEGVDMEYLVDDEFASRKRPANIFMRTRGNAQTN</sequence>
<dbReference type="InterPro" id="IPR052523">
    <property type="entry name" value="Trichothecene_AcTrans"/>
</dbReference>
<dbReference type="Pfam" id="PF13508">
    <property type="entry name" value="Acetyltransf_7"/>
    <property type="match status" value="1"/>
</dbReference>
<dbReference type="InterPro" id="IPR000182">
    <property type="entry name" value="GNAT_dom"/>
</dbReference>
<dbReference type="InterPro" id="IPR016181">
    <property type="entry name" value="Acyl_CoA_acyltransferase"/>
</dbReference>
<reference evidence="2" key="2">
    <citation type="journal article" date="2023" name="IMA Fungus">
        <title>Comparative genomic study of the Penicillium genus elucidates a diverse pangenome and 15 lateral gene transfer events.</title>
        <authorList>
            <person name="Petersen C."/>
            <person name="Sorensen T."/>
            <person name="Nielsen M.R."/>
            <person name="Sondergaard T.E."/>
            <person name="Sorensen J.L."/>
            <person name="Fitzpatrick D.A."/>
            <person name="Frisvad J.C."/>
            <person name="Nielsen K.L."/>
        </authorList>
    </citation>
    <scope>NUCLEOTIDE SEQUENCE</scope>
    <source>
        <strain evidence="2">IBT 35673</strain>
    </source>
</reference>
<dbReference type="Gene3D" id="3.40.630.30">
    <property type="match status" value="1"/>
</dbReference>
<protein>
    <recommendedName>
        <fullName evidence="1">N-acetyltransferase domain-containing protein</fullName>
    </recommendedName>
</protein>
<feature type="domain" description="N-acetyltransferase" evidence="1">
    <location>
        <begin position="109"/>
        <end position="243"/>
    </location>
</feature>
<comment type="caution">
    <text evidence="2">The sequence shown here is derived from an EMBL/GenBank/DDBJ whole genome shotgun (WGS) entry which is preliminary data.</text>
</comment>
<dbReference type="EMBL" id="JAPZBQ010000003">
    <property type="protein sequence ID" value="KAJ5340100.1"/>
    <property type="molecule type" value="Genomic_DNA"/>
</dbReference>
<dbReference type="CDD" id="cd04301">
    <property type="entry name" value="NAT_SF"/>
    <property type="match status" value="1"/>
</dbReference>
<name>A0A9W9UHX7_PENBR</name>
<dbReference type="Proteomes" id="UP001147695">
    <property type="component" value="Unassembled WGS sequence"/>
</dbReference>
<accession>A0A9W9UHX7</accession>
<proteinExistence type="predicted"/>
<dbReference type="GO" id="GO:0016747">
    <property type="term" value="F:acyltransferase activity, transferring groups other than amino-acyl groups"/>
    <property type="evidence" value="ECO:0007669"/>
    <property type="project" value="InterPro"/>
</dbReference>
<organism evidence="2 3">
    <name type="scientific">Penicillium brevicompactum</name>
    <dbReference type="NCBI Taxonomy" id="5074"/>
    <lineage>
        <taxon>Eukaryota</taxon>
        <taxon>Fungi</taxon>
        <taxon>Dikarya</taxon>
        <taxon>Ascomycota</taxon>
        <taxon>Pezizomycotina</taxon>
        <taxon>Eurotiomycetes</taxon>
        <taxon>Eurotiomycetidae</taxon>
        <taxon>Eurotiales</taxon>
        <taxon>Aspergillaceae</taxon>
        <taxon>Penicillium</taxon>
    </lineage>
</organism>
<gene>
    <name evidence="2" type="ORF">N7452_006828</name>
</gene>